<name>F6ZR87_CIOIN</name>
<dbReference type="GO" id="GO:0000775">
    <property type="term" value="C:chromosome, centromeric region"/>
    <property type="evidence" value="ECO:0007669"/>
    <property type="project" value="UniProtKB-SubCell"/>
</dbReference>
<evidence type="ECO:0000256" key="1">
    <source>
        <dbReference type="ARBA" id="ARBA00004123"/>
    </source>
</evidence>
<dbReference type="AlphaFoldDB" id="F6ZR87"/>
<reference evidence="8" key="3">
    <citation type="submission" date="2025-09" db="UniProtKB">
        <authorList>
            <consortium name="Ensembl"/>
        </authorList>
    </citation>
    <scope>IDENTIFICATION</scope>
</reference>
<protein>
    <recommendedName>
        <fullName evidence="4">Centromere protein L</fullName>
    </recommendedName>
</protein>
<dbReference type="PANTHER" id="PTHR31740">
    <property type="entry name" value="CENTROMERE PROTEIN L"/>
    <property type="match status" value="1"/>
</dbReference>
<reference evidence="8" key="2">
    <citation type="submission" date="2025-08" db="UniProtKB">
        <authorList>
            <consortium name="Ensembl"/>
        </authorList>
    </citation>
    <scope>IDENTIFICATION</scope>
</reference>
<dbReference type="GO" id="GO:0005634">
    <property type="term" value="C:nucleus"/>
    <property type="evidence" value="ECO:0007669"/>
    <property type="project" value="UniProtKB-SubCell"/>
</dbReference>
<dbReference type="Pfam" id="PF13092">
    <property type="entry name" value="CENP-L"/>
    <property type="match status" value="1"/>
</dbReference>
<dbReference type="STRING" id="7719.ENSCINP00000004283"/>
<dbReference type="HOGENOM" id="CLU_070598_0_0_1"/>
<accession>F6ZR87</accession>
<evidence type="ECO:0000256" key="3">
    <source>
        <dbReference type="ARBA" id="ARBA00011060"/>
    </source>
</evidence>
<comment type="subcellular location">
    <subcellularLocation>
        <location evidence="2">Chromosome</location>
        <location evidence="2">Centromere</location>
    </subcellularLocation>
    <subcellularLocation>
        <location evidence="1">Nucleus</location>
    </subcellularLocation>
</comment>
<dbReference type="Ensembl" id="ENSCINT00000004283.3">
    <property type="protein sequence ID" value="ENSCINP00000004283.3"/>
    <property type="gene ID" value="ENSCING00000002110.3"/>
</dbReference>
<dbReference type="Proteomes" id="UP000008144">
    <property type="component" value="Unassembled WGS sequence"/>
</dbReference>
<keyword evidence="6" id="KW-0539">Nucleus</keyword>
<dbReference type="InParanoid" id="F6ZR87"/>
<sequence length="276" mass="30666">MLNKTWDAHSCSPLHGFHENTASLDCYGRSLSAVLVASKSKNIGVEVVDSSVTSVTFKLVHGIYGIHNGLKFQVLTKSGKIIFESFLFSSEQSLSSDVIMASSKLTMLPLLVCRGDRSTTKVVFDWLKTEFDCSLRKITFNPLSLGWLVAMWGSVKGQGSTHITWEIPMVETGIDIIESEIDGESVALLWKHAHEDSTMEVTIDEVRGFVASIEEHLTQHTKILFNALTMQQIKTPVIQVRNDGKFKVTSGDHLFHVMADVATLALEHLDHYTPTM</sequence>
<evidence type="ECO:0000256" key="5">
    <source>
        <dbReference type="ARBA" id="ARBA00022454"/>
    </source>
</evidence>
<keyword evidence="9" id="KW-1185">Reference proteome</keyword>
<evidence type="ECO:0000256" key="7">
    <source>
        <dbReference type="ARBA" id="ARBA00023328"/>
    </source>
</evidence>
<dbReference type="InterPro" id="IPR025204">
    <property type="entry name" value="CENP-L"/>
</dbReference>
<evidence type="ECO:0000313" key="8">
    <source>
        <dbReference type="Ensembl" id="ENSCINP00000004283.3"/>
    </source>
</evidence>
<evidence type="ECO:0000313" key="9">
    <source>
        <dbReference type="Proteomes" id="UP000008144"/>
    </source>
</evidence>
<keyword evidence="7" id="KW-0137">Centromere</keyword>
<proteinExistence type="inferred from homology"/>
<organism evidence="8 9">
    <name type="scientific">Ciona intestinalis</name>
    <name type="common">Transparent sea squirt</name>
    <name type="synonym">Ascidia intestinalis</name>
    <dbReference type="NCBI Taxonomy" id="7719"/>
    <lineage>
        <taxon>Eukaryota</taxon>
        <taxon>Metazoa</taxon>
        <taxon>Chordata</taxon>
        <taxon>Tunicata</taxon>
        <taxon>Ascidiacea</taxon>
        <taxon>Phlebobranchia</taxon>
        <taxon>Cionidae</taxon>
        <taxon>Ciona</taxon>
    </lineage>
</organism>
<evidence type="ECO:0000256" key="4">
    <source>
        <dbReference type="ARBA" id="ARBA00016380"/>
    </source>
</evidence>
<evidence type="ECO:0000256" key="6">
    <source>
        <dbReference type="ARBA" id="ARBA00023242"/>
    </source>
</evidence>
<dbReference type="GeneTree" id="ENSGT00390000013877"/>
<dbReference type="PANTHER" id="PTHR31740:SF2">
    <property type="entry name" value="CENTROMERE PROTEIN L"/>
    <property type="match status" value="1"/>
</dbReference>
<dbReference type="OMA" id="THITWEI"/>
<evidence type="ECO:0000256" key="2">
    <source>
        <dbReference type="ARBA" id="ARBA00004584"/>
    </source>
</evidence>
<keyword evidence="5" id="KW-0158">Chromosome</keyword>
<comment type="similarity">
    <text evidence="3">Belongs to the CENP-L/IML3 family.</text>
</comment>
<reference evidence="9" key="1">
    <citation type="journal article" date="2002" name="Science">
        <title>The draft genome of Ciona intestinalis: insights into chordate and vertebrate origins.</title>
        <authorList>
            <person name="Dehal P."/>
            <person name="Satou Y."/>
            <person name="Campbell R.K."/>
            <person name="Chapman J."/>
            <person name="Degnan B."/>
            <person name="De Tomaso A."/>
            <person name="Davidson B."/>
            <person name="Di Gregorio A."/>
            <person name="Gelpke M."/>
            <person name="Goodstein D.M."/>
            <person name="Harafuji N."/>
            <person name="Hastings K.E."/>
            <person name="Ho I."/>
            <person name="Hotta K."/>
            <person name="Huang W."/>
            <person name="Kawashima T."/>
            <person name="Lemaire P."/>
            <person name="Martinez D."/>
            <person name="Meinertzhagen I.A."/>
            <person name="Necula S."/>
            <person name="Nonaka M."/>
            <person name="Putnam N."/>
            <person name="Rash S."/>
            <person name="Saiga H."/>
            <person name="Satake M."/>
            <person name="Terry A."/>
            <person name="Yamada L."/>
            <person name="Wang H.G."/>
            <person name="Awazu S."/>
            <person name="Azumi K."/>
            <person name="Boore J."/>
            <person name="Branno M."/>
            <person name="Chin-Bow S."/>
            <person name="DeSantis R."/>
            <person name="Doyle S."/>
            <person name="Francino P."/>
            <person name="Keys D.N."/>
            <person name="Haga S."/>
            <person name="Hayashi H."/>
            <person name="Hino K."/>
            <person name="Imai K.S."/>
            <person name="Inaba K."/>
            <person name="Kano S."/>
            <person name="Kobayashi K."/>
            <person name="Kobayashi M."/>
            <person name="Lee B.I."/>
            <person name="Makabe K.W."/>
            <person name="Manohar C."/>
            <person name="Matassi G."/>
            <person name="Medina M."/>
            <person name="Mochizuki Y."/>
            <person name="Mount S."/>
            <person name="Morishita T."/>
            <person name="Miura S."/>
            <person name="Nakayama A."/>
            <person name="Nishizaka S."/>
            <person name="Nomoto H."/>
            <person name="Ohta F."/>
            <person name="Oishi K."/>
            <person name="Rigoutsos I."/>
            <person name="Sano M."/>
            <person name="Sasaki A."/>
            <person name="Sasakura Y."/>
            <person name="Shoguchi E."/>
            <person name="Shin-i T."/>
            <person name="Spagnuolo A."/>
            <person name="Stainier D."/>
            <person name="Suzuki M.M."/>
            <person name="Tassy O."/>
            <person name="Takatori N."/>
            <person name="Tokuoka M."/>
            <person name="Yagi K."/>
            <person name="Yoshizaki F."/>
            <person name="Wada S."/>
            <person name="Zhang C."/>
            <person name="Hyatt P.D."/>
            <person name="Larimer F."/>
            <person name="Detter C."/>
            <person name="Doggett N."/>
            <person name="Glavina T."/>
            <person name="Hawkins T."/>
            <person name="Richardson P."/>
            <person name="Lucas S."/>
            <person name="Kohara Y."/>
            <person name="Levine M."/>
            <person name="Satoh N."/>
            <person name="Rokhsar D.S."/>
        </authorList>
    </citation>
    <scope>NUCLEOTIDE SEQUENCE [LARGE SCALE GENOMIC DNA]</scope>
</reference>